<dbReference type="SUPFAM" id="SSF47699">
    <property type="entry name" value="Bifunctional inhibitor/lipid-transfer protein/seed storage 2S albumin"/>
    <property type="match status" value="1"/>
</dbReference>
<evidence type="ECO:0000313" key="2">
    <source>
        <dbReference type="EMBL" id="RWR80474.1"/>
    </source>
</evidence>
<name>A0A3S5WGM8_9MAGN</name>
<dbReference type="PANTHER" id="PTHR33076">
    <property type="entry name" value="NON-SPECIFIC LIPID-TRANSFER PROTEIN 2-RELATED"/>
    <property type="match status" value="1"/>
</dbReference>
<dbReference type="GO" id="GO:0006869">
    <property type="term" value="P:lipid transport"/>
    <property type="evidence" value="ECO:0007669"/>
    <property type="project" value="InterPro"/>
</dbReference>
<dbReference type="OrthoDB" id="649864at2759"/>
<evidence type="ECO:0000313" key="3">
    <source>
        <dbReference type="Proteomes" id="UP000283530"/>
    </source>
</evidence>
<dbReference type="InterPro" id="IPR036312">
    <property type="entry name" value="Bifun_inhib/LTP/seed_sf"/>
</dbReference>
<sequence length="83" mass="8937">MARRVLLLSSSFAVVMVMMMGGWTSEAAISCGQVIPALAPCISYMTMSMPGVKYELVNSIPGKCGVAIPWKLSPTLDCSKVHW</sequence>
<dbReference type="Proteomes" id="UP000283530">
    <property type="component" value="Unassembled WGS sequence"/>
</dbReference>
<comment type="caution">
    <text evidence="2">The sequence shown here is derived from an EMBL/GenBank/DDBJ whole genome shotgun (WGS) entry which is preliminary data.</text>
</comment>
<evidence type="ECO:0000256" key="1">
    <source>
        <dbReference type="SAM" id="SignalP"/>
    </source>
</evidence>
<organism evidence="2 3">
    <name type="scientific">Cinnamomum micranthum f. kanehirae</name>
    <dbReference type="NCBI Taxonomy" id="337451"/>
    <lineage>
        <taxon>Eukaryota</taxon>
        <taxon>Viridiplantae</taxon>
        <taxon>Streptophyta</taxon>
        <taxon>Embryophyta</taxon>
        <taxon>Tracheophyta</taxon>
        <taxon>Spermatophyta</taxon>
        <taxon>Magnoliopsida</taxon>
        <taxon>Magnoliidae</taxon>
        <taxon>Laurales</taxon>
        <taxon>Lauraceae</taxon>
        <taxon>Cinnamomum</taxon>
    </lineage>
</organism>
<accession>A0A3S5WGM8</accession>
<gene>
    <name evidence="2" type="ORF">CKAN_00911600</name>
</gene>
<keyword evidence="1" id="KW-0732">Signal</keyword>
<protein>
    <submittedName>
        <fullName evidence="2">Lipid transfer protein</fullName>
    </submittedName>
</protein>
<dbReference type="InterPro" id="IPR000528">
    <property type="entry name" value="Plant_nsLTP"/>
</dbReference>
<feature type="signal peptide" evidence="1">
    <location>
        <begin position="1"/>
        <end position="27"/>
    </location>
</feature>
<feature type="chain" id="PRO_5018686444" evidence="1">
    <location>
        <begin position="28"/>
        <end position="83"/>
    </location>
</feature>
<dbReference type="GO" id="GO:0008289">
    <property type="term" value="F:lipid binding"/>
    <property type="evidence" value="ECO:0007669"/>
    <property type="project" value="InterPro"/>
</dbReference>
<dbReference type="EMBL" id="QPKB01000003">
    <property type="protein sequence ID" value="RWR80474.1"/>
    <property type="molecule type" value="Genomic_DNA"/>
</dbReference>
<reference evidence="2 3" key="1">
    <citation type="journal article" date="2019" name="Nat. Plants">
        <title>Stout camphor tree genome fills gaps in understanding of flowering plant genome evolution.</title>
        <authorList>
            <person name="Chaw S.M."/>
            <person name="Liu Y.C."/>
            <person name="Wu Y.W."/>
            <person name="Wang H.Y."/>
            <person name="Lin C.I."/>
            <person name="Wu C.S."/>
            <person name="Ke H.M."/>
            <person name="Chang L.Y."/>
            <person name="Hsu C.Y."/>
            <person name="Yang H.T."/>
            <person name="Sudianto E."/>
            <person name="Hsu M.H."/>
            <person name="Wu K.P."/>
            <person name="Wang L.N."/>
            <person name="Leebens-Mack J.H."/>
            <person name="Tsai I.J."/>
        </authorList>
    </citation>
    <scope>NUCLEOTIDE SEQUENCE [LARGE SCALE GENOMIC DNA]</scope>
    <source>
        <strain evidence="3">cv. Chaw 1501</strain>
        <tissue evidence="2">Young leaves</tissue>
    </source>
</reference>
<keyword evidence="3" id="KW-1185">Reference proteome</keyword>
<dbReference type="AlphaFoldDB" id="A0A3S5WGM8"/>
<dbReference type="Gene3D" id="1.10.110.10">
    <property type="entry name" value="Plant lipid-transfer and hydrophobic proteins"/>
    <property type="match status" value="1"/>
</dbReference>
<proteinExistence type="predicted"/>